<protein>
    <submittedName>
        <fullName evidence="5">AraC family transcriptional regulator</fullName>
    </submittedName>
</protein>
<dbReference type="InterPro" id="IPR018060">
    <property type="entry name" value="HTH_AraC"/>
</dbReference>
<dbReference type="SMART" id="SM00342">
    <property type="entry name" value="HTH_ARAC"/>
    <property type="match status" value="1"/>
</dbReference>
<dbReference type="GO" id="GO:0043565">
    <property type="term" value="F:sequence-specific DNA binding"/>
    <property type="evidence" value="ECO:0007669"/>
    <property type="project" value="InterPro"/>
</dbReference>
<dbReference type="EMBL" id="BDQX01000028">
    <property type="protein sequence ID" value="GBG05868.1"/>
    <property type="molecule type" value="Genomic_DNA"/>
</dbReference>
<accession>A0A2R5ELM8</accession>
<evidence type="ECO:0000256" key="2">
    <source>
        <dbReference type="ARBA" id="ARBA00023125"/>
    </source>
</evidence>
<dbReference type="RefSeq" id="WP_108991307.1">
    <property type="nucleotide sequence ID" value="NZ_BDQX01000028.1"/>
</dbReference>
<dbReference type="SUPFAM" id="SSF46689">
    <property type="entry name" value="Homeodomain-like"/>
    <property type="match status" value="2"/>
</dbReference>
<dbReference type="InterPro" id="IPR009057">
    <property type="entry name" value="Homeodomain-like_sf"/>
</dbReference>
<evidence type="ECO:0000313" key="6">
    <source>
        <dbReference type="Proteomes" id="UP000245202"/>
    </source>
</evidence>
<dbReference type="PANTHER" id="PTHR43280">
    <property type="entry name" value="ARAC-FAMILY TRANSCRIPTIONAL REGULATOR"/>
    <property type="match status" value="1"/>
</dbReference>
<proteinExistence type="predicted"/>
<dbReference type="Proteomes" id="UP000245202">
    <property type="component" value="Unassembled WGS sequence"/>
</dbReference>
<keyword evidence="6" id="KW-1185">Reference proteome</keyword>
<dbReference type="GO" id="GO:0003700">
    <property type="term" value="F:DNA-binding transcription factor activity"/>
    <property type="evidence" value="ECO:0007669"/>
    <property type="project" value="InterPro"/>
</dbReference>
<evidence type="ECO:0000259" key="4">
    <source>
        <dbReference type="PROSITE" id="PS01124"/>
    </source>
</evidence>
<dbReference type="PROSITE" id="PS01124">
    <property type="entry name" value="HTH_ARAC_FAMILY_2"/>
    <property type="match status" value="1"/>
</dbReference>
<dbReference type="PANTHER" id="PTHR43280:SF2">
    <property type="entry name" value="HTH-TYPE TRANSCRIPTIONAL REGULATOR EXSA"/>
    <property type="match status" value="1"/>
</dbReference>
<keyword evidence="3" id="KW-0804">Transcription</keyword>
<evidence type="ECO:0000256" key="3">
    <source>
        <dbReference type="ARBA" id="ARBA00023163"/>
    </source>
</evidence>
<sequence>MPAALPELIWHNYWIKKDKFLMEADNYATWVLFAVEEGSFEYQIGEDYGVAEFGDVVVCPPQITFHRNVLTPLSFHSLTFLLHEGESQQIQPLLAQRKIRLPQIRRLSENYSGLRQTDQQMSYNPKSQKLRQHYLIDIWLMITRQAMESPDTDLIAGHDDSMRDVADYLHKHAHEMLEIRDVAQQFGMTPVKLIRKFKKSYGVNPLQYLTSYRVKHACRLLLTTEWTLDVIAGNCGYENGFYLSRVFRKAMDISPSEFRKQNRY</sequence>
<dbReference type="Pfam" id="PF12833">
    <property type="entry name" value="HTH_18"/>
    <property type="match status" value="1"/>
</dbReference>
<keyword evidence="1" id="KW-0805">Transcription regulation</keyword>
<evidence type="ECO:0000313" key="5">
    <source>
        <dbReference type="EMBL" id="GBG05868.1"/>
    </source>
</evidence>
<dbReference type="Gene3D" id="1.10.10.60">
    <property type="entry name" value="Homeodomain-like"/>
    <property type="match status" value="2"/>
</dbReference>
<comment type="caution">
    <text evidence="5">The sequence shown here is derived from an EMBL/GenBank/DDBJ whole genome shotgun (WGS) entry which is preliminary data.</text>
</comment>
<reference evidence="5 6" key="1">
    <citation type="submission" date="2017-08" db="EMBL/GenBank/DDBJ databases">
        <title>Substantial Increase in Enzyme Production by Combined Drug-Resistance Mutations in Paenibacillus agaridevorans.</title>
        <authorList>
            <person name="Tanaka Y."/>
            <person name="Funane K."/>
            <person name="Hosaka T."/>
            <person name="Shiwa Y."/>
            <person name="Fujita N."/>
            <person name="Miyazaki T."/>
            <person name="Yoshikawa H."/>
            <person name="Murakami K."/>
            <person name="Kasahara K."/>
            <person name="Inaoka T."/>
            <person name="Hiraga Y."/>
            <person name="Ochi K."/>
        </authorList>
    </citation>
    <scope>NUCLEOTIDE SEQUENCE [LARGE SCALE GENOMIC DNA]</scope>
    <source>
        <strain evidence="5 6">T-3040</strain>
    </source>
</reference>
<name>A0A2R5ELM8_9BACL</name>
<keyword evidence="2" id="KW-0238">DNA-binding</keyword>
<feature type="domain" description="HTH araC/xylS-type" evidence="4">
    <location>
        <begin position="163"/>
        <end position="261"/>
    </location>
</feature>
<dbReference type="AlphaFoldDB" id="A0A2R5ELM8"/>
<gene>
    <name evidence="5" type="ORF">PAT3040_00353</name>
</gene>
<organism evidence="5 6">
    <name type="scientific">Paenibacillus agaridevorans</name>
    <dbReference type="NCBI Taxonomy" id="171404"/>
    <lineage>
        <taxon>Bacteria</taxon>
        <taxon>Bacillati</taxon>
        <taxon>Bacillota</taxon>
        <taxon>Bacilli</taxon>
        <taxon>Bacillales</taxon>
        <taxon>Paenibacillaceae</taxon>
        <taxon>Paenibacillus</taxon>
    </lineage>
</organism>
<evidence type="ECO:0000256" key="1">
    <source>
        <dbReference type="ARBA" id="ARBA00023015"/>
    </source>
</evidence>